<dbReference type="eggNOG" id="KOG3026">
    <property type="taxonomic scope" value="Eukaryota"/>
</dbReference>
<feature type="domain" description="Tudor" evidence="2">
    <location>
        <begin position="184"/>
        <end position="243"/>
    </location>
</feature>
<dbReference type="STRING" id="2880.D7G130"/>
<dbReference type="EMBL" id="FN649760">
    <property type="protein sequence ID" value="CBJ33140.1"/>
    <property type="molecule type" value="Genomic_DNA"/>
</dbReference>
<dbReference type="Gene3D" id="2.30.30.140">
    <property type="match status" value="2"/>
</dbReference>
<gene>
    <name evidence="3" type="ORF">Esi_0431_0006</name>
</gene>
<feature type="region of interest" description="Disordered" evidence="1">
    <location>
        <begin position="85"/>
        <end position="110"/>
    </location>
</feature>
<evidence type="ECO:0000313" key="3">
    <source>
        <dbReference type="EMBL" id="CBJ33140.1"/>
    </source>
</evidence>
<organism evidence="3 4">
    <name type="scientific">Ectocarpus siliculosus</name>
    <name type="common">Brown alga</name>
    <name type="synonym">Conferva siliculosa</name>
    <dbReference type="NCBI Taxonomy" id="2880"/>
    <lineage>
        <taxon>Eukaryota</taxon>
        <taxon>Sar</taxon>
        <taxon>Stramenopiles</taxon>
        <taxon>Ochrophyta</taxon>
        <taxon>PX clade</taxon>
        <taxon>Phaeophyceae</taxon>
        <taxon>Ectocarpales</taxon>
        <taxon>Ectocarpaceae</taxon>
        <taxon>Ectocarpus</taxon>
    </lineage>
</organism>
<dbReference type="AlphaFoldDB" id="D7G130"/>
<sequence length="363" mass="38350">MDELQEKLTAYTQQLEQVAELEASDPSNAGFTKLRTDLEEVIRLTKGLIEEAKGTSALPAPEPAAAPASSAAPKFEAVPIGKWEPVAAPAPAPPDAPREGGKGGGGGTAAVAAELGSSTTGVFGVGARVEVLSADKWYPAVIDSVSEDGQDFGVTYMGYGTEGTATITTLRQITRSPRPVAAAAAVKGLECRALYVGDGTYYDCTIQEVTANGYKIVFPAYGNVEEVPLEYLQKKVTMSLAKAKQAEAQAEADASFAIPESLRLREGDSEAERDRKRKKVKALKGRFKIKQKDAVVNNKQASWQAFQTKGAKKKTKGSMAAVSLKKESIFASPAGLEGKVGVTGSGQGITEQVARKKHKTVKE</sequence>
<reference evidence="3 4" key="1">
    <citation type="journal article" date="2010" name="Nature">
        <title>The Ectocarpus genome and the independent evolution of multicellularity in brown algae.</title>
        <authorList>
            <person name="Cock J.M."/>
            <person name="Sterck L."/>
            <person name="Rouze P."/>
            <person name="Scornet D."/>
            <person name="Allen A.E."/>
            <person name="Amoutzias G."/>
            <person name="Anthouard V."/>
            <person name="Artiguenave F."/>
            <person name="Aury J.M."/>
            <person name="Badger J.H."/>
            <person name="Beszteri B."/>
            <person name="Billiau K."/>
            <person name="Bonnet E."/>
            <person name="Bothwell J.H."/>
            <person name="Bowler C."/>
            <person name="Boyen C."/>
            <person name="Brownlee C."/>
            <person name="Carrano C.J."/>
            <person name="Charrier B."/>
            <person name="Cho G.Y."/>
            <person name="Coelho S.M."/>
            <person name="Collen J."/>
            <person name="Corre E."/>
            <person name="Da Silva C."/>
            <person name="Delage L."/>
            <person name="Delaroque N."/>
            <person name="Dittami S.M."/>
            <person name="Doulbeau S."/>
            <person name="Elias M."/>
            <person name="Farnham G."/>
            <person name="Gachon C.M."/>
            <person name="Gschloessl B."/>
            <person name="Heesch S."/>
            <person name="Jabbari K."/>
            <person name="Jubin C."/>
            <person name="Kawai H."/>
            <person name="Kimura K."/>
            <person name="Kloareg B."/>
            <person name="Kupper F.C."/>
            <person name="Lang D."/>
            <person name="Le Bail A."/>
            <person name="Leblanc C."/>
            <person name="Lerouge P."/>
            <person name="Lohr M."/>
            <person name="Lopez P.J."/>
            <person name="Martens C."/>
            <person name="Maumus F."/>
            <person name="Michel G."/>
            <person name="Miranda-Saavedra D."/>
            <person name="Morales J."/>
            <person name="Moreau H."/>
            <person name="Motomura T."/>
            <person name="Nagasato C."/>
            <person name="Napoli C.A."/>
            <person name="Nelson D.R."/>
            <person name="Nyvall-Collen P."/>
            <person name="Peters A.F."/>
            <person name="Pommier C."/>
            <person name="Potin P."/>
            <person name="Poulain J."/>
            <person name="Quesneville H."/>
            <person name="Read B."/>
            <person name="Rensing S.A."/>
            <person name="Ritter A."/>
            <person name="Rousvoal S."/>
            <person name="Samanta M."/>
            <person name="Samson G."/>
            <person name="Schroeder D.C."/>
            <person name="Segurens B."/>
            <person name="Strittmatter M."/>
            <person name="Tonon T."/>
            <person name="Tregear J.W."/>
            <person name="Valentin K."/>
            <person name="von Dassow P."/>
            <person name="Yamagishi T."/>
            <person name="Van de Peer Y."/>
            <person name="Wincker P."/>
        </authorList>
    </citation>
    <scope>NUCLEOTIDE SEQUENCE [LARGE SCALE GENOMIC DNA]</scope>
    <source>
        <strain evidence="4">Ec32 / CCAP1310/4</strain>
    </source>
</reference>
<accession>D7G130</accession>
<dbReference type="OrthoDB" id="79171at2759"/>
<dbReference type="SMART" id="SM00333">
    <property type="entry name" value="TUDOR"/>
    <property type="match status" value="2"/>
</dbReference>
<name>D7G130_ECTSI</name>
<evidence type="ECO:0000313" key="4">
    <source>
        <dbReference type="Proteomes" id="UP000002630"/>
    </source>
</evidence>
<dbReference type="Proteomes" id="UP000002630">
    <property type="component" value="Unassembled WGS sequence"/>
</dbReference>
<keyword evidence="4" id="KW-1185">Reference proteome</keyword>
<proteinExistence type="predicted"/>
<dbReference type="PROSITE" id="PS50304">
    <property type="entry name" value="TUDOR"/>
    <property type="match status" value="1"/>
</dbReference>
<dbReference type="InterPro" id="IPR002999">
    <property type="entry name" value="Tudor"/>
</dbReference>
<feature type="region of interest" description="Disordered" evidence="1">
    <location>
        <begin position="52"/>
        <end position="71"/>
    </location>
</feature>
<dbReference type="InParanoid" id="D7G130"/>
<evidence type="ECO:0000259" key="2">
    <source>
        <dbReference type="PROSITE" id="PS50304"/>
    </source>
</evidence>
<protein>
    <recommendedName>
        <fullName evidence="2">Tudor domain-containing protein</fullName>
    </recommendedName>
</protein>
<dbReference type="CDD" id="cd21182">
    <property type="entry name" value="Tudor_SMN_SPF30-like"/>
    <property type="match status" value="1"/>
</dbReference>
<dbReference type="SUPFAM" id="SSF63748">
    <property type="entry name" value="Tudor/PWWP/MBT"/>
    <property type="match status" value="1"/>
</dbReference>
<evidence type="ECO:0000256" key="1">
    <source>
        <dbReference type="SAM" id="MobiDB-lite"/>
    </source>
</evidence>
<feature type="compositionally biased region" description="Low complexity" evidence="1">
    <location>
        <begin position="56"/>
        <end position="71"/>
    </location>
</feature>